<dbReference type="AlphaFoldDB" id="A0A9P2TBI1"/>
<name>A0A9P2TBI1_THEFU</name>
<reference evidence="3 4" key="1">
    <citation type="journal article" date="2013" name="Genome Announc.">
        <title>Draft Genome Sequence of the Lignocellulose Decomposer Thermobifida fusca Strain TM51.</title>
        <authorList>
            <person name="Toth A."/>
            <person name="Barna T."/>
            <person name="Nagy I."/>
            <person name="Horvath B."/>
            <person name="Nagy I."/>
            <person name="Tancsics A."/>
            <person name="Kriszt B."/>
            <person name="Baka E."/>
            <person name="Fekete C."/>
            <person name="Kukolya J."/>
        </authorList>
    </citation>
    <scope>NUCLEOTIDE SEQUENCE [LARGE SCALE GENOMIC DNA]</scope>
    <source>
        <strain evidence="3 4">TM51</strain>
    </source>
</reference>
<evidence type="ECO:0000256" key="1">
    <source>
        <dbReference type="SAM" id="MobiDB-lite"/>
    </source>
</evidence>
<organism evidence="3 4">
    <name type="scientific">Thermobifida fusca TM51</name>
    <dbReference type="NCBI Taxonomy" id="1169414"/>
    <lineage>
        <taxon>Bacteria</taxon>
        <taxon>Bacillati</taxon>
        <taxon>Actinomycetota</taxon>
        <taxon>Actinomycetes</taxon>
        <taxon>Streptosporangiales</taxon>
        <taxon>Nocardiopsidaceae</taxon>
        <taxon>Thermobifida</taxon>
    </lineage>
</organism>
<keyword evidence="4" id="KW-1185">Reference proteome</keyword>
<evidence type="ECO:0000313" key="4">
    <source>
        <dbReference type="Proteomes" id="UP000014184"/>
    </source>
</evidence>
<feature type="region of interest" description="Disordered" evidence="1">
    <location>
        <begin position="122"/>
        <end position="142"/>
    </location>
</feature>
<keyword evidence="2" id="KW-1133">Transmembrane helix</keyword>
<evidence type="ECO:0000256" key="2">
    <source>
        <dbReference type="SAM" id="Phobius"/>
    </source>
</evidence>
<feature type="transmembrane region" description="Helical" evidence="2">
    <location>
        <begin position="64"/>
        <end position="82"/>
    </location>
</feature>
<gene>
    <name evidence="3" type="ORF">TM51_08321</name>
</gene>
<protein>
    <recommendedName>
        <fullName evidence="5">ABC-type Mn/Zn transport systems, ATPase component</fullName>
    </recommendedName>
</protein>
<dbReference type="Proteomes" id="UP000014184">
    <property type="component" value="Unassembled WGS sequence"/>
</dbReference>
<dbReference type="EMBL" id="AOSG01000043">
    <property type="protein sequence ID" value="EOR71305.1"/>
    <property type="molecule type" value="Genomic_DNA"/>
</dbReference>
<dbReference type="RefSeq" id="WP_011292032.1">
    <property type="nucleotide sequence ID" value="NZ_AOSG01000043.1"/>
</dbReference>
<keyword evidence="2" id="KW-0812">Transmembrane</keyword>
<evidence type="ECO:0008006" key="5">
    <source>
        <dbReference type="Google" id="ProtNLM"/>
    </source>
</evidence>
<sequence length="194" mass="20402">MQMQMMQMAQRNTVIRGLHDLGLAAWFGGSLMGAVGLNKAAEQEADRLDESIRISGAGWDKWAPLNLAAIGAHLLGGAGLLGANRERVMHQKGVAASTIAKTAVTAAALGATAYSRMLGRRAEEAASETPGGAPSANSELEDTSRKLRVAQWAVPALTGVLVVLNALHGEQQKAGQQKLGFMRTMGSRLGWNMA</sequence>
<comment type="caution">
    <text evidence="3">The sequence shown here is derived from an EMBL/GenBank/DDBJ whole genome shotgun (WGS) entry which is preliminary data.</text>
</comment>
<evidence type="ECO:0000313" key="3">
    <source>
        <dbReference type="EMBL" id="EOR71305.1"/>
    </source>
</evidence>
<keyword evidence="2" id="KW-0472">Membrane</keyword>
<accession>A0A9P2TBI1</accession>
<proteinExistence type="predicted"/>